<dbReference type="InterPro" id="IPR045886">
    <property type="entry name" value="ThiF/MoeB/HesA"/>
</dbReference>
<dbReference type="AlphaFoldDB" id="A0A9X2BX66"/>
<reference evidence="2" key="1">
    <citation type="submission" date="2021-11" db="EMBL/GenBank/DDBJ databases">
        <title>BS-T2-15 a new species belonging to the Comamonadaceae family isolated from the soil of a French oak forest.</title>
        <authorList>
            <person name="Mieszkin S."/>
            <person name="Alain K."/>
        </authorList>
    </citation>
    <scope>NUCLEOTIDE SEQUENCE</scope>
    <source>
        <strain evidence="2">BS-T2-15</strain>
    </source>
</reference>
<dbReference type="GO" id="GO:0061503">
    <property type="term" value="F:tRNA threonylcarbamoyladenosine dehydratase"/>
    <property type="evidence" value="ECO:0007669"/>
    <property type="project" value="TreeGrafter"/>
</dbReference>
<evidence type="ECO:0000313" key="2">
    <source>
        <dbReference type="EMBL" id="MCK9684258.1"/>
    </source>
</evidence>
<dbReference type="CDD" id="cd00755">
    <property type="entry name" value="YgdL_like"/>
    <property type="match status" value="1"/>
</dbReference>
<proteinExistence type="predicted"/>
<dbReference type="PANTHER" id="PTHR43267:SF1">
    <property type="entry name" value="TRNA THREONYLCARBAMOYLADENOSINE DEHYDRATASE"/>
    <property type="match status" value="1"/>
</dbReference>
<protein>
    <submittedName>
        <fullName evidence="2">ThiF family adenylyltransferase</fullName>
    </submittedName>
</protein>
<dbReference type="EMBL" id="JAJLJH010000001">
    <property type="protein sequence ID" value="MCK9684258.1"/>
    <property type="molecule type" value="Genomic_DNA"/>
</dbReference>
<dbReference type="GO" id="GO:0008641">
    <property type="term" value="F:ubiquitin-like modifier activating enzyme activity"/>
    <property type="evidence" value="ECO:0007669"/>
    <property type="project" value="InterPro"/>
</dbReference>
<keyword evidence="2" id="KW-0808">Transferase</keyword>
<dbReference type="Proteomes" id="UP001139353">
    <property type="component" value="Unassembled WGS sequence"/>
</dbReference>
<keyword evidence="3" id="KW-1185">Reference proteome</keyword>
<dbReference type="Pfam" id="PF00899">
    <property type="entry name" value="ThiF"/>
    <property type="match status" value="1"/>
</dbReference>
<name>A0A9X2BX66_9BURK</name>
<evidence type="ECO:0000259" key="1">
    <source>
        <dbReference type="Pfam" id="PF00899"/>
    </source>
</evidence>
<accession>A0A9X2BX66</accession>
<comment type="caution">
    <text evidence="2">The sequence shown here is derived from an EMBL/GenBank/DDBJ whole genome shotgun (WGS) entry which is preliminary data.</text>
</comment>
<dbReference type="SUPFAM" id="SSF69572">
    <property type="entry name" value="Activating enzymes of the ubiquitin-like proteins"/>
    <property type="match status" value="1"/>
</dbReference>
<organism evidence="2 3">
    <name type="scientific">Scleromatobacter humisilvae</name>
    <dbReference type="NCBI Taxonomy" id="2897159"/>
    <lineage>
        <taxon>Bacteria</taxon>
        <taxon>Pseudomonadati</taxon>
        <taxon>Pseudomonadota</taxon>
        <taxon>Betaproteobacteria</taxon>
        <taxon>Burkholderiales</taxon>
        <taxon>Sphaerotilaceae</taxon>
        <taxon>Scleromatobacter</taxon>
    </lineage>
</organism>
<dbReference type="Gene3D" id="3.40.50.720">
    <property type="entry name" value="NAD(P)-binding Rossmann-like Domain"/>
    <property type="match status" value="1"/>
</dbReference>
<dbReference type="GO" id="GO:0016779">
    <property type="term" value="F:nucleotidyltransferase activity"/>
    <property type="evidence" value="ECO:0007669"/>
    <property type="project" value="UniProtKB-KW"/>
</dbReference>
<gene>
    <name evidence="2" type="ORF">LPC04_00900</name>
</gene>
<keyword evidence="2" id="KW-0548">Nucleotidyltransferase</keyword>
<dbReference type="InterPro" id="IPR000594">
    <property type="entry name" value="ThiF_NAD_FAD-bd"/>
</dbReference>
<evidence type="ECO:0000313" key="3">
    <source>
        <dbReference type="Proteomes" id="UP001139353"/>
    </source>
</evidence>
<dbReference type="PANTHER" id="PTHR43267">
    <property type="entry name" value="TRNA THREONYLCARBAMOYLADENOSINE DEHYDRATASE"/>
    <property type="match status" value="1"/>
</dbReference>
<sequence length="281" mass="29449">MTLAPDVLAATSAVAAADDDADLERRFGGLKRLYGARGYARVRAARVAVVGLGGVGSWAVEALARSGVAQLVLIDLDHVSESNVNRQIQATGQTIGMSKAEALARRIADIHPGCIVHCIEEFADADNWPGLLPIEVDAVIDACDQSKAKLALAAWARRTGTAFVTCGAAGGKRRAEKLEIDDLHATTHDPLLASLRQRLRSQHGAPRTGKIGVRCVFSREAVAPPEPEEVACEIDAAGDASPAAEARRDNTLNCHGYGSTVVVTASFGMAAAGEIVAQLLK</sequence>
<dbReference type="InterPro" id="IPR035985">
    <property type="entry name" value="Ubiquitin-activating_enz"/>
</dbReference>
<dbReference type="RefSeq" id="WP_275680291.1">
    <property type="nucleotide sequence ID" value="NZ_JAJLJH010000001.1"/>
</dbReference>
<dbReference type="GO" id="GO:0061504">
    <property type="term" value="P:cyclic threonylcarbamoyladenosine biosynthetic process"/>
    <property type="evidence" value="ECO:0007669"/>
    <property type="project" value="TreeGrafter"/>
</dbReference>
<feature type="domain" description="THIF-type NAD/FAD binding fold" evidence="1">
    <location>
        <begin position="33"/>
        <end position="276"/>
    </location>
</feature>